<dbReference type="Pfam" id="PF04488">
    <property type="entry name" value="Gly_transf_sug"/>
    <property type="match status" value="1"/>
</dbReference>
<dbReference type="PANTHER" id="PTHR46830">
    <property type="entry name" value="TRANSFERASE, PUTATIVE-RELATED"/>
    <property type="match status" value="1"/>
</dbReference>
<evidence type="ECO:0000256" key="1">
    <source>
        <dbReference type="ARBA" id="ARBA00009003"/>
    </source>
</evidence>
<sequence>MTYPRYLSIKAAILRLNATKIKIHIYESGLDTDNRWWRQIASHVTLVPEVRPQFGPHGLPIQSVRLEHQSDLVRLAVLAREGGIYLDTDVYVLKPFTDLLSSTRDVLMGHEGGNRYGLCNAVIISRPNSAFISKWRASYRTFDPKGWNQHSVQKPKQLQVQFPELICPLSPAVFFWPTWVKKHIFYMHEPISQDEKNLLQANMTAFDGVMYEDQLVVHAWGREAREYLSVLSPETIRNDTRFNVLVRDIAMAEL</sequence>
<reference evidence="3" key="2">
    <citation type="submission" date="2020-04" db="EMBL/GenBank/DDBJ databases">
        <authorList>
            <consortium name="NCBI Genome Project"/>
        </authorList>
    </citation>
    <scope>NUCLEOTIDE SEQUENCE</scope>
    <source>
        <strain evidence="3">CBS 342.82</strain>
    </source>
</reference>
<proteinExistence type="inferred from homology"/>
<dbReference type="GO" id="GO:1901135">
    <property type="term" value="P:carbohydrate derivative metabolic process"/>
    <property type="evidence" value="ECO:0007669"/>
    <property type="project" value="UniProtKB-ARBA"/>
</dbReference>
<evidence type="ECO:0000313" key="2">
    <source>
        <dbReference type="Proteomes" id="UP000504637"/>
    </source>
</evidence>
<comment type="similarity">
    <text evidence="1">Belongs to the glycosyltransferase 32 family.</text>
</comment>
<accession>A0A6J3LTD7</accession>
<dbReference type="InterPro" id="IPR007577">
    <property type="entry name" value="GlycoTrfase_DXD_sugar-bd_CS"/>
</dbReference>
<reference evidence="3" key="3">
    <citation type="submission" date="2025-08" db="UniProtKB">
        <authorList>
            <consortium name="RefSeq"/>
        </authorList>
    </citation>
    <scope>IDENTIFICATION</scope>
    <source>
        <strain evidence="3">CBS 342.82</strain>
    </source>
</reference>
<dbReference type="GeneID" id="54364452"/>
<dbReference type="RefSeq" id="XP_033455949.1">
    <property type="nucleotide sequence ID" value="XM_033606652.1"/>
</dbReference>
<protein>
    <submittedName>
        <fullName evidence="3">Glycosyltransferase family 32 protein</fullName>
    </submittedName>
</protein>
<dbReference type="Gene3D" id="3.90.550.20">
    <property type="match status" value="1"/>
</dbReference>
<name>A0A6J3LTD7_9PEZI</name>
<dbReference type="InterPro" id="IPR029044">
    <property type="entry name" value="Nucleotide-diphossugar_trans"/>
</dbReference>
<dbReference type="OrthoDB" id="409543at2759"/>
<organism evidence="3">
    <name type="scientific">Dissoconium aciculare CBS 342.82</name>
    <dbReference type="NCBI Taxonomy" id="1314786"/>
    <lineage>
        <taxon>Eukaryota</taxon>
        <taxon>Fungi</taxon>
        <taxon>Dikarya</taxon>
        <taxon>Ascomycota</taxon>
        <taxon>Pezizomycotina</taxon>
        <taxon>Dothideomycetes</taxon>
        <taxon>Dothideomycetidae</taxon>
        <taxon>Mycosphaerellales</taxon>
        <taxon>Dissoconiaceae</taxon>
        <taxon>Dissoconium</taxon>
    </lineage>
</organism>
<dbReference type="Proteomes" id="UP000504637">
    <property type="component" value="Unplaced"/>
</dbReference>
<reference evidence="3" key="1">
    <citation type="submission" date="2020-01" db="EMBL/GenBank/DDBJ databases">
        <authorList>
            <consortium name="DOE Joint Genome Institute"/>
            <person name="Haridas S."/>
            <person name="Albert R."/>
            <person name="Binder M."/>
            <person name="Bloem J."/>
            <person name="Labutti K."/>
            <person name="Salamov A."/>
            <person name="Andreopoulos B."/>
            <person name="Baker S.E."/>
            <person name="Barry K."/>
            <person name="Bills G."/>
            <person name="Bluhm B.H."/>
            <person name="Cannon C."/>
            <person name="Castanera R."/>
            <person name="Culley D.E."/>
            <person name="Daum C."/>
            <person name="Ezra D."/>
            <person name="Gonzalez J.B."/>
            <person name="Henrissat B."/>
            <person name="Kuo A."/>
            <person name="Liang C."/>
            <person name="Lipzen A."/>
            <person name="Lutzoni F."/>
            <person name="Magnuson J."/>
            <person name="Mondo S."/>
            <person name="Nolan M."/>
            <person name="Ohm R."/>
            <person name="Pangilinan J."/>
            <person name="Park H.-J."/>
            <person name="Ramirez L."/>
            <person name="Alfaro M."/>
            <person name="Sun H."/>
            <person name="Tritt A."/>
            <person name="Yoshinaga Y."/>
            <person name="Zwiers L.-H."/>
            <person name="Turgeon B.G."/>
            <person name="Goodwin S.B."/>
            <person name="Spatafora J.W."/>
            <person name="Crous P.W."/>
            <person name="Grigoriev I.V."/>
        </authorList>
    </citation>
    <scope>NUCLEOTIDE SEQUENCE</scope>
    <source>
        <strain evidence="3">CBS 342.82</strain>
    </source>
</reference>
<gene>
    <name evidence="3" type="ORF">K489DRAFT_391014</name>
</gene>
<dbReference type="PANTHER" id="PTHR46830:SF2">
    <property type="entry name" value="ALPHA-1,4-N-ACETYLGLUCOSAMINYLTRANSFERASE"/>
    <property type="match status" value="1"/>
</dbReference>
<dbReference type="SUPFAM" id="SSF53448">
    <property type="entry name" value="Nucleotide-diphospho-sugar transferases"/>
    <property type="match status" value="1"/>
</dbReference>
<dbReference type="AlphaFoldDB" id="A0A6J3LTD7"/>
<evidence type="ECO:0000313" key="3">
    <source>
        <dbReference type="RefSeq" id="XP_033455949.1"/>
    </source>
</evidence>
<keyword evidence="2" id="KW-1185">Reference proteome</keyword>